<accession>A0ABQ4TS60</accession>
<dbReference type="InterPro" id="IPR020449">
    <property type="entry name" value="Tscrpt_reg_AraC-type_HTH"/>
</dbReference>
<reference evidence="5" key="1">
    <citation type="journal article" date="2021" name="Front. Microbiol.">
        <title>Comprehensive Comparative Genomics and Phenotyping of Methylobacterium Species.</title>
        <authorList>
            <person name="Alessa O."/>
            <person name="Ogura Y."/>
            <person name="Fujitani Y."/>
            <person name="Takami H."/>
            <person name="Hayashi T."/>
            <person name="Sahin N."/>
            <person name="Tani A."/>
        </authorList>
    </citation>
    <scope>NUCLEOTIDE SEQUENCE</scope>
    <source>
        <strain evidence="5">DSM 23632</strain>
    </source>
</reference>
<keyword evidence="6" id="KW-1185">Reference proteome</keyword>
<dbReference type="PANTHER" id="PTHR46796">
    <property type="entry name" value="HTH-TYPE TRANSCRIPTIONAL ACTIVATOR RHAS-RELATED"/>
    <property type="match status" value="1"/>
</dbReference>
<dbReference type="PRINTS" id="PR00032">
    <property type="entry name" value="HTHARAC"/>
</dbReference>
<dbReference type="InterPro" id="IPR018062">
    <property type="entry name" value="HTH_AraC-typ_CS"/>
</dbReference>
<dbReference type="EMBL" id="BPRB01000011">
    <property type="protein sequence ID" value="GJE58141.1"/>
    <property type="molecule type" value="Genomic_DNA"/>
</dbReference>
<evidence type="ECO:0000313" key="6">
    <source>
        <dbReference type="Proteomes" id="UP001055057"/>
    </source>
</evidence>
<dbReference type="InterPro" id="IPR018060">
    <property type="entry name" value="HTH_AraC"/>
</dbReference>
<dbReference type="InterPro" id="IPR050204">
    <property type="entry name" value="AraC_XylS_family_regulators"/>
</dbReference>
<gene>
    <name evidence="5" type="primary">nphR_1</name>
    <name evidence="5" type="ORF">MPOCJGCO_0219</name>
</gene>
<evidence type="ECO:0000256" key="1">
    <source>
        <dbReference type="ARBA" id="ARBA00023015"/>
    </source>
</evidence>
<evidence type="ECO:0000313" key="5">
    <source>
        <dbReference type="EMBL" id="GJE58141.1"/>
    </source>
</evidence>
<dbReference type="SUPFAM" id="SSF46689">
    <property type="entry name" value="Homeodomain-like"/>
    <property type="match status" value="1"/>
</dbReference>
<reference evidence="5" key="2">
    <citation type="submission" date="2021-08" db="EMBL/GenBank/DDBJ databases">
        <authorList>
            <person name="Tani A."/>
            <person name="Ola A."/>
            <person name="Ogura Y."/>
            <person name="Katsura K."/>
            <person name="Hayashi T."/>
        </authorList>
    </citation>
    <scope>NUCLEOTIDE SEQUENCE</scope>
    <source>
        <strain evidence="5">DSM 23632</strain>
    </source>
</reference>
<dbReference type="InterPro" id="IPR009057">
    <property type="entry name" value="Homeodomain-like_sf"/>
</dbReference>
<sequence>MAQSSLNDDPFHASIDGTSIGGLVFTKFALSNLRAATTPQTLRHENNKTDHLFMSMVLSGSVCAGQNDRSTTDGTGDFSIRDTNTPWTLEHNGHVEVLAIQIPRGRLEGMLGSARHFAGLTVNSHLPVATLARSFLSDLLRMGDRLTPHAAERMTSVGIDLVVASVAERMAMETPRALHGTLIVQRAKAYVAANFRDPDLDPSQVAAAVGVSLRHLQTLFREHGRNVAAWIWQRRIETAAQRLSDPASLHVPLSDLAYGCGFVSQSHFSRRFRNRYGMSPSDYRHTALARTAQR</sequence>
<dbReference type="Pfam" id="PF12833">
    <property type="entry name" value="HTH_18"/>
    <property type="match status" value="1"/>
</dbReference>
<proteinExistence type="predicted"/>
<evidence type="ECO:0000259" key="4">
    <source>
        <dbReference type="PROSITE" id="PS01124"/>
    </source>
</evidence>
<dbReference type="Gene3D" id="1.10.10.60">
    <property type="entry name" value="Homeodomain-like"/>
    <property type="match status" value="1"/>
</dbReference>
<evidence type="ECO:0000256" key="2">
    <source>
        <dbReference type="ARBA" id="ARBA00023125"/>
    </source>
</evidence>
<keyword evidence="2" id="KW-0238">DNA-binding</keyword>
<dbReference type="Pfam" id="PF14525">
    <property type="entry name" value="AraC_binding_2"/>
    <property type="match status" value="1"/>
</dbReference>
<dbReference type="PANTHER" id="PTHR46796:SF6">
    <property type="entry name" value="ARAC SUBFAMILY"/>
    <property type="match status" value="1"/>
</dbReference>
<organism evidence="5 6">
    <name type="scientific">Methylobacterium trifolii</name>
    <dbReference type="NCBI Taxonomy" id="1003092"/>
    <lineage>
        <taxon>Bacteria</taxon>
        <taxon>Pseudomonadati</taxon>
        <taxon>Pseudomonadota</taxon>
        <taxon>Alphaproteobacteria</taxon>
        <taxon>Hyphomicrobiales</taxon>
        <taxon>Methylobacteriaceae</taxon>
        <taxon>Methylobacterium</taxon>
    </lineage>
</organism>
<keyword evidence="3" id="KW-0804">Transcription</keyword>
<dbReference type="PROSITE" id="PS01124">
    <property type="entry name" value="HTH_ARAC_FAMILY_2"/>
    <property type="match status" value="1"/>
</dbReference>
<dbReference type="Proteomes" id="UP001055057">
    <property type="component" value="Unassembled WGS sequence"/>
</dbReference>
<comment type="caution">
    <text evidence="5">The sequence shown here is derived from an EMBL/GenBank/DDBJ whole genome shotgun (WGS) entry which is preliminary data.</text>
</comment>
<protein>
    <submittedName>
        <fullName evidence="5">Transcriptional activator NphR</fullName>
    </submittedName>
</protein>
<keyword evidence="1" id="KW-0805">Transcription regulation</keyword>
<dbReference type="PROSITE" id="PS00041">
    <property type="entry name" value="HTH_ARAC_FAMILY_1"/>
    <property type="match status" value="1"/>
</dbReference>
<evidence type="ECO:0000256" key="3">
    <source>
        <dbReference type="ARBA" id="ARBA00023163"/>
    </source>
</evidence>
<dbReference type="InterPro" id="IPR035418">
    <property type="entry name" value="AraC-bd_2"/>
</dbReference>
<feature type="domain" description="HTH araC/xylS-type" evidence="4">
    <location>
        <begin position="185"/>
        <end position="286"/>
    </location>
</feature>
<name>A0ABQ4TS60_9HYPH</name>
<dbReference type="SMART" id="SM00342">
    <property type="entry name" value="HTH_ARAC"/>
    <property type="match status" value="1"/>
</dbReference>